<keyword evidence="4 7" id="KW-0812">Transmembrane</keyword>
<evidence type="ECO:0000256" key="4">
    <source>
        <dbReference type="ARBA" id="ARBA00022692"/>
    </source>
</evidence>
<evidence type="ECO:0000256" key="6">
    <source>
        <dbReference type="ARBA" id="ARBA00023136"/>
    </source>
</evidence>
<feature type="transmembrane region" description="Helical" evidence="7">
    <location>
        <begin position="93"/>
        <end position="115"/>
    </location>
</feature>
<protein>
    <submittedName>
        <fullName evidence="8">Chromate efflux transporter</fullName>
    </submittedName>
</protein>
<dbReference type="AlphaFoldDB" id="A0A9X3X8D0"/>
<evidence type="ECO:0000256" key="5">
    <source>
        <dbReference type="ARBA" id="ARBA00022989"/>
    </source>
</evidence>
<reference evidence="8 9" key="1">
    <citation type="submission" date="2021-04" db="EMBL/GenBank/DDBJ databases">
        <title>Genome analysis of Polyangium sp.</title>
        <authorList>
            <person name="Li Y."/>
            <person name="Wang J."/>
        </authorList>
    </citation>
    <scope>NUCLEOTIDE SEQUENCE [LARGE SCALE GENOMIC DNA]</scope>
    <source>
        <strain evidence="8 9">SDU14</strain>
    </source>
</reference>
<dbReference type="PANTHER" id="PTHR33567:SF3">
    <property type="entry name" value="CHROMATE ION TRANSPORTER (EUROFUNG)"/>
    <property type="match status" value="1"/>
</dbReference>
<feature type="transmembrane region" description="Helical" evidence="7">
    <location>
        <begin position="154"/>
        <end position="187"/>
    </location>
</feature>
<dbReference type="Pfam" id="PF02417">
    <property type="entry name" value="Chromate_transp"/>
    <property type="match status" value="2"/>
</dbReference>
<dbReference type="PIRSF" id="PIRSF004810">
    <property type="entry name" value="ChrA"/>
    <property type="match status" value="1"/>
</dbReference>
<accession>A0A9X3X8D0</accession>
<feature type="transmembrane region" description="Helical" evidence="7">
    <location>
        <begin position="355"/>
        <end position="372"/>
    </location>
</feature>
<feature type="transmembrane region" description="Helical" evidence="7">
    <location>
        <begin position="267"/>
        <end position="292"/>
    </location>
</feature>
<evidence type="ECO:0000313" key="8">
    <source>
        <dbReference type="EMBL" id="MDC3985824.1"/>
    </source>
</evidence>
<dbReference type="EMBL" id="JAGTJJ010000032">
    <property type="protein sequence ID" value="MDC3985824.1"/>
    <property type="molecule type" value="Genomic_DNA"/>
</dbReference>
<keyword evidence="3" id="KW-1003">Cell membrane</keyword>
<feature type="transmembrane region" description="Helical" evidence="7">
    <location>
        <begin position="329"/>
        <end position="349"/>
    </location>
</feature>
<keyword evidence="6 7" id="KW-0472">Membrane</keyword>
<dbReference type="GO" id="GO:0005886">
    <property type="term" value="C:plasma membrane"/>
    <property type="evidence" value="ECO:0007669"/>
    <property type="project" value="UniProtKB-SubCell"/>
</dbReference>
<evidence type="ECO:0000313" key="9">
    <source>
        <dbReference type="Proteomes" id="UP001151081"/>
    </source>
</evidence>
<dbReference type="InterPro" id="IPR014047">
    <property type="entry name" value="Chr_Tranpt_l_chain"/>
</dbReference>
<proteinExistence type="inferred from homology"/>
<keyword evidence="9" id="KW-1185">Reference proteome</keyword>
<dbReference type="InterPro" id="IPR003370">
    <property type="entry name" value="Chromate_transpt"/>
</dbReference>
<dbReference type="GO" id="GO:0015109">
    <property type="term" value="F:chromate transmembrane transporter activity"/>
    <property type="evidence" value="ECO:0007669"/>
    <property type="project" value="InterPro"/>
</dbReference>
<keyword evidence="5 7" id="KW-1133">Transmembrane helix</keyword>
<dbReference type="Proteomes" id="UP001151081">
    <property type="component" value="Unassembled WGS sequence"/>
</dbReference>
<evidence type="ECO:0000256" key="2">
    <source>
        <dbReference type="ARBA" id="ARBA00005262"/>
    </source>
</evidence>
<comment type="similarity">
    <text evidence="2">Belongs to the chromate ion transporter (CHR) (TC 2.A.51) family.</text>
</comment>
<gene>
    <name evidence="8" type="primary">chrA</name>
    <name evidence="8" type="ORF">KEG57_35415</name>
</gene>
<dbReference type="PANTHER" id="PTHR33567">
    <property type="entry name" value="CHROMATE ION TRANSPORTER (EUROFUNG)"/>
    <property type="match status" value="1"/>
</dbReference>
<feature type="transmembrane region" description="Helical" evidence="7">
    <location>
        <begin position="127"/>
        <end position="148"/>
    </location>
</feature>
<feature type="transmembrane region" description="Helical" evidence="7">
    <location>
        <begin position="232"/>
        <end position="255"/>
    </location>
</feature>
<name>A0A9X3X8D0_9BACT</name>
<feature type="transmembrane region" description="Helical" evidence="7">
    <location>
        <begin position="298"/>
        <end position="317"/>
    </location>
</feature>
<dbReference type="NCBIfam" id="TIGR00937">
    <property type="entry name" value="2A51"/>
    <property type="match status" value="1"/>
</dbReference>
<feature type="transmembrane region" description="Helical" evidence="7">
    <location>
        <begin position="379"/>
        <end position="397"/>
    </location>
</feature>
<evidence type="ECO:0000256" key="3">
    <source>
        <dbReference type="ARBA" id="ARBA00022475"/>
    </source>
</evidence>
<evidence type="ECO:0000256" key="1">
    <source>
        <dbReference type="ARBA" id="ARBA00004651"/>
    </source>
</evidence>
<organism evidence="8 9">
    <name type="scientific">Polyangium jinanense</name>
    <dbReference type="NCBI Taxonomy" id="2829994"/>
    <lineage>
        <taxon>Bacteria</taxon>
        <taxon>Pseudomonadati</taxon>
        <taxon>Myxococcota</taxon>
        <taxon>Polyangia</taxon>
        <taxon>Polyangiales</taxon>
        <taxon>Polyangiaceae</taxon>
        <taxon>Polyangium</taxon>
    </lineage>
</organism>
<comment type="caution">
    <text evidence="8">The sequence shown here is derived from an EMBL/GenBank/DDBJ whole genome shotgun (WGS) entry which is preliminary data.</text>
</comment>
<evidence type="ECO:0000256" key="7">
    <source>
        <dbReference type="SAM" id="Phobius"/>
    </source>
</evidence>
<sequence>MSEEATPPPAPPAAADPGRLREVALLFLRLGFTSFGGPAAHVALMEAEVVVRRKWVTREEFLDLFAATNLIPGPNSTEMAIHLGYRRAGTPGLVAAGACFILPAALITAGFAMAYERLRTLPALEGLLYGLKPAMLSIVLAAMARLVLPRKKDYFFLSLGLAAAAASVLGVNEIGVLFGGAALGAIVPGSKKPPEKPAAETKKAGSSPAVLAFPLAASAAAGGGKLLPLGLFFLKVGSILYGSGYVLIALLRAGLVTERGWLTEAELLDAVAIGQFTPGPVLSTATFIGYLIEGPAGAAVATLAIFLPSFVFVRASAPILPKMRAAPRLAGLLDGAAAASLGLLVAATIALGRGALVDLPAWLILAAALPVAMQPKINATWIVIGGALAGLAVRAVLGHSP</sequence>
<comment type="subcellular location">
    <subcellularLocation>
        <location evidence="1">Cell membrane</location>
        <topology evidence="1">Multi-pass membrane protein</topology>
    </subcellularLocation>
</comment>